<keyword evidence="1" id="KW-0175">Coiled coil</keyword>
<dbReference type="Pfam" id="PF01402">
    <property type="entry name" value="RHH_1"/>
    <property type="match status" value="1"/>
</dbReference>
<dbReference type="EMBL" id="CP002838">
    <property type="protein sequence ID" value="AEM38197.1"/>
    <property type="molecule type" value="Genomic_DNA"/>
</dbReference>
<dbReference type="InterPro" id="IPR002145">
    <property type="entry name" value="CopG"/>
</dbReference>
<evidence type="ECO:0000313" key="4">
    <source>
        <dbReference type="Proteomes" id="UP000001037"/>
    </source>
</evidence>
<keyword evidence="4" id="KW-1185">Reference proteome</keyword>
<feature type="coiled-coil region" evidence="1">
    <location>
        <begin position="53"/>
        <end position="80"/>
    </location>
</feature>
<protein>
    <recommendedName>
        <fullName evidence="2">Ribbon-helix-helix protein CopG domain-containing protein</fullName>
    </recommendedName>
</protein>
<organism evidence="3 4">
    <name type="scientific">Pyrolobus fumarii (strain DSM 11204 / 1A)</name>
    <dbReference type="NCBI Taxonomy" id="694429"/>
    <lineage>
        <taxon>Archaea</taxon>
        <taxon>Thermoproteota</taxon>
        <taxon>Thermoprotei</taxon>
        <taxon>Desulfurococcales</taxon>
        <taxon>Pyrodictiaceae</taxon>
        <taxon>Pyrolobus</taxon>
    </lineage>
</organism>
<dbReference type="HOGENOM" id="CLU_2519894_0_0_2"/>
<evidence type="ECO:0000313" key="3">
    <source>
        <dbReference type="EMBL" id="AEM38197.1"/>
    </source>
</evidence>
<dbReference type="AlphaFoldDB" id="G0EFM6"/>
<evidence type="ECO:0000259" key="2">
    <source>
        <dbReference type="Pfam" id="PF01402"/>
    </source>
</evidence>
<dbReference type="InParanoid" id="G0EFM6"/>
<sequence>MPPVKFYLDPSRYAELERLARERGTTIPQLVKRLVEDWLEGRLCAGTGARPGHSVDEARLREFERRLELLEETVKALLRIIAGR</sequence>
<reference evidence="3 4" key="1">
    <citation type="journal article" date="2011" name="Stand. Genomic Sci.">
        <title>Complete genome sequence of the hyperthermophilic chemolithoautotroph Pyrolobus fumarii type strain (1A).</title>
        <authorList>
            <person name="Anderson I."/>
            <person name="Goker M."/>
            <person name="Nolan M."/>
            <person name="Lucas S."/>
            <person name="Hammon N."/>
            <person name="Deshpande S."/>
            <person name="Cheng J.F."/>
            <person name="Tapia R."/>
            <person name="Han C."/>
            <person name="Goodwin L."/>
            <person name="Pitluck S."/>
            <person name="Huntemann M."/>
            <person name="Liolios K."/>
            <person name="Ivanova N."/>
            <person name="Pagani I."/>
            <person name="Mavromatis K."/>
            <person name="Ovchinikova G."/>
            <person name="Pati A."/>
            <person name="Chen A."/>
            <person name="Palaniappan K."/>
            <person name="Land M."/>
            <person name="Hauser L."/>
            <person name="Brambilla E.M."/>
            <person name="Huber H."/>
            <person name="Yasawong M."/>
            <person name="Rohde M."/>
            <person name="Spring S."/>
            <person name="Abt B."/>
            <person name="Sikorski J."/>
            <person name="Wirth R."/>
            <person name="Detter J.C."/>
            <person name="Woyke T."/>
            <person name="Bristow J."/>
            <person name="Eisen J.A."/>
            <person name="Markowitz V."/>
            <person name="Hugenholtz P."/>
            <person name="Kyrpides N.C."/>
            <person name="Klenk H.P."/>
            <person name="Lapidus A."/>
        </authorList>
    </citation>
    <scope>NUCLEOTIDE SEQUENCE [LARGE SCALE GENOMIC DNA]</scope>
    <source>
        <strain evidence="4">DSM 11204 / 1A</strain>
    </source>
</reference>
<dbReference type="RefSeq" id="WP_014025874.1">
    <property type="nucleotide sequence ID" value="NC_015931.1"/>
</dbReference>
<dbReference type="GeneID" id="11139969"/>
<name>G0EFM6_PYRF1</name>
<dbReference type="Proteomes" id="UP000001037">
    <property type="component" value="Chromosome"/>
</dbReference>
<feature type="domain" description="Ribbon-helix-helix protein CopG" evidence="2">
    <location>
        <begin position="4"/>
        <end position="40"/>
    </location>
</feature>
<evidence type="ECO:0000256" key="1">
    <source>
        <dbReference type="SAM" id="Coils"/>
    </source>
</evidence>
<dbReference type="KEGG" id="pfm:Pyrfu_0325"/>
<proteinExistence type="predicted"/>
<accession>G0EFM6</accession>
<dbReference type="GO" id="GO:0006355">
    <property type="term" value="P:regulation of DNA-templated transcription"/>
    <property type="evidence" value="ECO:0007669"/>
    <property type="project" value="InterPro"/>
</dbReference>
<gene>
    <name evidence="3" type="ordered locus">Pyrfu_0325</name>
</gene>